<dbReference type="EMBL" id="CAEZXN010000056">
    <property type="protein sequence ID" value="CAB4708037.1"/>
    <property type="molecule type" value="Genomic_DNA"/>
</dbReference>
<dbReference type="NCBIfam" id="TIGR03083">
    <property type="entry name" value="maleylpyruvate isomerase family mycothiol-dependent enzyme"/>
    <property type="match status" value="1"/>
</dbReference>
<dbReference type="InterPro" id="IPR024344">
    <property type="entry name" value="MDMPI_metal-binding"/>
</dbReference>
<evidence type="ECO:0000313" key="3">
    <source>
        <dbReference type="EMBL" id="CAB4698160.1"/>
    </source>
</evidence>
<gene>
    <name evidence="2" type="ORF">UFOPK2342_01556</name>
    <name evidence="4" type="ORF">UFOPK2423_01560</name>
    <name evidence="3" type="ORF">UFOPK2593_00473</name>
    <name evidence="5" type="ORF">UFOPK3266_01458</name>
</gene>
<evidence type="ECO:0000313" key="5">
    <source>
        <dbReference type="EMBL" id="CAB4845188.1"/>
    </source>
</evidence>
<name>A0A6J6PF86_9ZZZZ</name>
<dbReference type="EMBL" id="CAEZXW010000019">
    <property type="protein sequence ID" value="CAB4698160.1"/>
    <property type="molecule type" value="Genomic_DNA"/>
</dbReference>
<evidence type="ECO:0000313" key="2">
    <source>
        <dbReference type="EMBL" id="CAB4687424.1"/>
    </source>
</evidence>
<dbReference type="EMBL" id="CAFBAA010000049">
    <property type="protein sequence ID" value="CAB4845188.1"/>
    <property type="molecule type" value="Genomic_DNA"/>
</dbReference>
<proteinExistence type="predicted"/>
<dbReference type="GO" id="GO:0046872">
    <property type="term" value="F:metal ion binding"/>
    <property type="evidence" value="ECO:0007669"/>
    <property type="project" value="InterPro"/>
</dbReference>
<dbReference type="AlphaFoldDB" id="A0A6J6PF86"/>
<dbReference type="Pfam" id="PF11716">
    <property type="entry name" value="MDMPI_N"/>
    <property type="match status" value="1"/>
</dbReference>
<dbReference type="InterPro" id="IPR034660">
    <property type="entry name" value="DinB/YfiT-like"/>
</dbReference>
<evidence type="ECO:0000313" key="4">
    <source>
        <dbReference type="EMBL" id="CAB4708037.1"/>
    </source>
</evidence>
<feature type="domain" description="Mycothiol-dependent maleylpyruvate isomerase metal-binding" evidence="1">
    <location>
        <begin position="20"/>
        <end position="158"/>
    </location>
</feature>
<accession>A0A6J6PF86</accession>
<dbReference type="InterPro" id="IPR017517">
    <property type="entry name" value="Maleyloyr_isom"/>
</dbReference>
<dbReference type="SUPFAM" id="SSF109854">
    <property type="entry name" value="DinB/YfiT-like putative metalloenzymes"/>
    <property type="match status" value="1"/>
</dbReference>
<dbReference type="EMBL" id="CAEZXB010000045">
    <property type="protein sequence ID" value="CAB4687424.1"/>
    <property type="molecule type" value="Genomic_DNA"/>
</dbReference>
<protein>
    <submittedName>
        <fullName evidence="3">Unannotated protein</fullName>
    </submittedName>
</protein>
<sequence>MSPQPTTHPEIERLRLAWLESVRAISTLGAALSDEEWEAPTPCPGWSRKDLVSHMVGLESRVLGGETPDPTTIDVAKPWVKSAFAGFMEIDVEVRRSRRGQIVFGEFVDITHLRNEAWELDVRTPETLIHFDPFGEITLELLLRRRVMDIWTHNQDLRTSLGIPGDENGLGAEHSWKELGVALPMVFGKRASAAPGQSLLLEVRDCFTSLVEVNSDGKASFVKELAAPTVAISLSAHEWYLLAAGRKGRENVQPRINGNEDLAERVLTNLAVTP</sequence>
<reference evidence="3" key="1">
    <citation type="submission" date="2020-05" db="EMBL/GenBank/DDBJ databases">
        <authorList>
            <person name="Chiriac C."/>
            <person name="Salcher M."/>
            <person name="Ghai R."/>
            <person name="Kavagutti S V."/>
        </authorList>
    </citation>
    <scope>NUCLEOTIDE SEQUENCE</scope>
</reference>
<dbReference type="Gene3D" id="1.20.120.450">
    <property type="entry name" value="dinb family like domain"/>
    <property type="match status" value="1"/>
</dbReference>
<organism evidence="3">
    <name type="scientific">freshwater metagenome</name>
    <dbReference type="NCBI Taxonomy" id="449393"/>
    <lineage>
        <taxon>unclassified sequences</taxon>
        <taxon>metagenomes</taxon>
        <taxon>ecological metagenomes</taxon>
    </lineage>
</organism>
<evidence type="ECO:0000259" key="1">
    <source>
        <dbReference type="Pfam" id="PF11716"/>
    </source>
</evidence>